<dbReference type="SUPFAM" id="SSF88659">
    <property type="entry name" value="Sigma3 and sigma4 domains of RNA polymerase sigma factors"/>
    <property type="match status" value="1"/>
</dbReference>
<dbReference type="InterPro" id="IPR013325">
    <property type="entry name" value="RNA_pol_sigma_r2"/>
</dbReference>
<dbReference type="PANTHER" id="PTHR43133">
    <property type="entry name" value="RNA POLYMERASE ECF-TYPE SIGMA FACTO"/>
    <property type="match status" value="1"/>
</dbReference>
<keyword evidence="4" id="KW-0804">Transcription</keyword>
<dbReference type="GO" id="GO:0016987">
    <property type="term" value="F:sigma factor activity"/>
    <property type="evidence" value="ECO:0007669"/>
    <property type="project" value="UniProtKB-KW"/>
</dbReference>
<comment type="similarity">
    <text evidence="1">Belongs to the sigma-70 factor family. ECF subfamily.</text>
</comment>
<dbReference type="InterPro" id="IPR039425">
    <property type="entry name" value="RNA_pol_sigma-70-like"/>
</dbReference>
<dbReference type="Gene3D" id="1.10.1740.10">
    <property type="match status" value="1"/>
</dbReference>
<evidence type="ECO:0000313" key="7">
    <source>
        <dbReference type="EMBL" id="TDQ79202.1"/>
    </source>
</evidence>
<dbReference type="PANTHER" id="PTHR43133:SF46">
    <property type="entry name" value="RNA POLYMERASE SIGMA-70 FACTOR ECF SUBFAMILY"/>
    <property type="match status" value="1"/>
</dbReference>
<dbReference type="AlphaFoldDB" id="A0A4R6WKG0"/>
<keyword evidence="3" id="KW-0731">Sigma factor</keyword>
<dbReference type="InterPro" id="IPR014284">
    <property type="entry name" value="RNA_pol_sigma-70_dom"/>
</dbReference>
<evidence type="ECO:0000256" key="1">
    <source>
        <dbReference type="ARBA" id="ARBA00010641"/>
    </source>
</evidence>
<protein>
    <submittedName>
        <fullName evidence="7">RNA polymerase sigma-70 factor (ECF subfamily)</fullName>
    </submittedName>
</protein>
<evidence type="ECO:0000259" key="6">
    <source>
        <dbReference type="Pfam" id="PF08281"/>
    </source>
</evidence>
<dbReference type="Gene3D" id="1.10.10.10">
    <property type="entry name" value="Winged helix-like DNA-binding domain superfamily/Winged helix DNA-binding domain"/>
    <property type="match status" value="1"/>
</dbReference>
<gene>
    <name evidence="7" type="ORF">CLV99_0634</name>
</gene>
<dbReference type="GO" id="GO:0003677">
    <property type="term" value="F:DNA binding"/>
    <property type="evidence" value="ECO:0007669"/>
    <property type="project" value="InterPro"/>
</dbReference>
<dbReference type="EMBL" id="SNYV01000011">
    <property type="protein sequence ID" value="TDQ79202.1"/>
    <property type="molecule type" value="Genomic_DNA"/>
</dbReference>
<organism evidence="7 8">
    <name type="scientific">Sphingobacterium yanglingense</name>
    <dbReference type="NCBI Taxonomy" id="1437280"/>
    <lineage>
        <taxon>Bacteria</taxon>
        <taxon>Pseudomonadati</taxon>
        <taxon>Bacteroidota</taxon>
        <taxon>Sphingobacteriia</taxon>
        <taxon>Sphingobacteriales</taxon>
        <taxon>Sphingobacteriaceae</taxon>
        <taxon>Sphingobacterium</taxon>
    </lineage>
</organism>
<dbReference type="InterPro" id="IPR036388">
    <property type="entry name" value="WH-like_DNA-bd_sf"/>
</dbReference>
<dbReference type="Pfam" id="PF04542">
    <property type="entry name" value="Sigma70_r2"/>
    <property type="match status" value="1"/>
</dbReference>
<feature type="domain" description="RNA polymerase sigma factor 70 region 4 type 2" evidence="6">
    <location>
        <begin position="118"/>
        <end position="170"/>
    </location>
</feature>
<name>A0A4R6WKG0_9SPHI</name>
<dbReference type="Pfam" id="PF08281">
    <property type="entry name" value="Sigma70_r4_2"/>
    <property type="match status" value="1"/>
</dbReference>
<dbReference type="Proteomes" id="UP000295292">
    <property type="component" value="Unassembled WGS sequence"/>
</dbReference>
<accession>A0A4R6WKG0</accession>
<dbReference type="GO" id="GO:0006352">
    <property type="term" value="P:DNA-templated transcription initiation"/>
    <property type="evidence" value="ECO:0007669"/>
    <property type="project" value="InterPro"/>
</dbReference>
<dbReference type="OrthoDB" id="795989at2"/>
<keyword evidence="2" id="KW-0805">Transcription regulation</keyword>
<keyword evidence="8" id="KW-1185">Reference proteome</keyword>
<evidence type="ECO:0000313" key="8">
    <source>
        <dbReference type="Proteomes" id="UP000295292"/>
    </source>
</evidence>
<dbReference type="InterPro" id="IPR013324">
    <property type="entry name" value="RNA_pol_sigma_r3/r4-like"/>
</dbReference>
<comment type="caution">
    <text evidence="7">The sequence shown here is derived from an EMBL/GenBank/DDBJ whole genome shotgun (WGS) entry which is preliminary data.</text>
</comment>
<sequence length="193" mass="22874">MQHTEKSILASIKMKDKKGLESLFRQFYRPLVMYACQYLERIDEAEDLVQEVFVKLWERDSLQQVDAKLYSYLYTTVRNACLNKLVVLKKIQQQELDEQIDLVEEHPLDEEAWAAYIQKVHAEIEKLPERTQQIFKAIVLERRKYKDVAVEMEISTNTIKTSLSRALTKLRTTFKDDDMAMFMLLCICTRILK</sequence>
<dbReference type="InterPro" id="IPR007627">
    <property type="entry name" value="RNA_pol_sigma70_r2"/>
</dbReference>
<dbReference type="NCBIfam" id="TIGR02937">
    <property type="entry name" value="sigma70-ECF"/>
    <property type="match status" value="1"/>
</dbReference>
<evidence type="ECO:0000256" key="3">
    <source>
        <dbReference type="ARBA" id="ARBA00023082"/>
    </source>
</evidence>
<evidence type="ECO:0000256" key="2">
    <source>
        <dbReference type="ARBA" id="ARBA00023015"/>
    </source>
</evidence>
<feature type="domain" description="RNA polymerase sigma-70 region 2" evidence="5">
    <location>
        <begin position="23"/>
        <end position="85"/>
    </location>
</feature>
<dbReference type="InterPro" id="IPR013249">
    <property type="entry name" value="RNA_pol_sigma70_r4_t2"/>
</dbReference>
<dbReference type="SUPFAM" id="SSF88946">
    <property type="entry name" value="Sigma2 domain of RNA polymerase sigma factors"/>
    <property type="match status" value="1"/>
</dbReference>
<evidence type="ECO:0000259" key="5">
    <source>
        <dbReference type="Pfam" id="PF04542"/>
    </source>
</evidence>
<reference evidence="7 8" key="1">
    <citation type="submission" date="2019-03" db="EMBL/GenBank/DDBJ databases">
        <title>Genomic Encyclopedia of Archaeal and Bacterial Type Strains, Phase II (KMG-II): from individual species to whole genera.</title>
        <authorList>
            <person name="Goeker M."/>
        </authorList>
    </citation>
    <scope>NUCLEOTIDE SEQUENCE [LARGE SCALE GENOMIC DNA]</scope>
    <source>
        <strain evidence="7 8">DSM 28353</strain>
    </source>
</reference>
<evidence type="ECO:0000256" key="4">
    <source>
        <dbReference type="ARBA" id="ARBA00023163"/>
    </source>
</evidence>
<proteinExistence type="inferred from homology"/>